<keyword evidence="2" id="KW-1185">Reference proteome</keyword>
<organism evidence="1 2">
    <name type="scientific">Cohnella faecalis</name>
    <dbReference type="NCBI Taxonomy" id="2315694"/>
    <lineage>
        <taxon>Bacteria</taxon>
        <taxon>Bacillati</taxon>
        <taxon>Bacillota</taxon>
        <taxon>Bacilli</taxon>
        <taxon>Bacillales</taxon>
        <taxon>Paenibacillaceae</taxon>
        <taxon>Cohnella</taxon>
    </lineage>
</organism>
<reference evidence="1 2" key="1">
    <citation type="submission" date="2018-09" db="EMBL/GenBank/DDBJ databases">
        <title>Cohnella cavernae sp. nov., isolated from a karst cave.</title>
        <authorList>
            <person name="Zhu H."/>
        </authorList>
    </citation>
    <scope>NUCLEOTIDE SEQUENCE [LARGE SCALE GENOMIC DNA]</scope>
    <source>
        <strain evidence="1 2">K2E09-144</strain>
    </source>
</reference>
<dbReference type="EMBL" id="QXJM01000039">
    <property type="protein sequence ID" value="RIE02369.1"/>
    <property type="molecule type" value="Genomic_DNA"/>
</dbReference>
<evidence type="ECO:0000313" key="2">
    <source>
        <dbReference type="Proteomes" id="UP000266340"/>
    </source>
</evidence>
<dbReference type="Proteomes" id="UP000266340">
    <property type="component" value="Unassembled WGS sequence"/>
</dbReference>
<dbReference type="AlphaFoldDB" id="A0A398CMC1"/>
<accession>A0A398CMC1</accession>
<name>A0A398CMC1_9BACL</name>
<sequence>MEELPEYVNLSLRVKVPKDGRNSPYLLIGKLKVNRLADNDGVYGGELRLPRDIAFRFRITTDTGVQEAGRNGKEAPFRILKLPGDAAIDYEVERWSE</sequence>
<proteinExistence type="predicted"/>
<evidence type="ECO:0000313" key="1">
    <source>
        <dbReference type="EMBL" id="RIE02369.1"/>
    </source>
</evidence>
<protein>
    <submittedName>
        <fullName evidence="1">Uncharacterized protein</fullName>
    </submittedName>
</protein>
<gene>
    <name evidence="1" type="ORF">D3H35_16780</name>
</gene>
<comment type="caution">
    <text evidence="1">The sequence shown here is derived from an EMBL/GenBank/DDBJ whole genome shotgun (WGS) entry which is preliminary data.</text>
</comment>